<evidence type="ECO:0000313" key="2">
    <source>
        <dbReference type="EMBL" id="KAH3737275.1"/>
    </source>
</evidence>
<evidence type="ECO:0000256" key="1">
    <source>
        <dbReference type="SAM" id="Coils"/>
    </source>
</evidence>
<reference evidence="2" key="2">
    <citation type="submission" date="2020-11" db="EMBL/GenBank/DDBJ databases">
        <authorList>
            <person name="McCartney M.A."/>
            <person name="Auch B."/>
            <person name="Kono T."/>
            <person name="Mallez S."/>
            <person name="Becker A."/>
            <person name="Gohl D.M."/>
            <person name="Silverstein K.A.T."/>
            <person name="Koren S."/>
            <person name="Bechman K.B."/>
            <person name="Herman A."/>
            <person name="Abrahante J.E."/>
            <person name="Garbe J."/>
        </authorList>
    </citation>
    <scope>NUCLEOTIDE SEQUENCE</scope>
    <source>
        <strain evidence="2">Duluth1</strain>
        <tissue evidence="2">Whole animal</tissue>
    </source>
</reference>
<dbReference type="AlphaFoldDB" id="A0A9D4HW00"/>
<name>A0A9D4HW00_DREPO</name>
<dbReference type="Proteomes" id="UP000828390">
    <property type="component" value="Unassembled WGS sequence"/>
</dbReference>
<dbReference type="EMBL" id="JAIWYP010000011">
    <property type="protein sequence ID" value="KAH3737275.1"/>
    <property type="molecule type" value="Genomic_DNA"/>
</dbReference>
<sequence>MADSSAEPTMRDVMVLLKSVSSRLQCLETKMSVMDSIEKRMESFEKEIKQLWVVHEERAKKVEERVSRLEDKVDGADIHAAELAERVQELVKERDTLREDVSYIQSQSMRNNLVFTTIPEANGNVFETPKMTEDKLRQHLVSAFKLSQEVATSNKFERVHQSQGSPIH</sequence>
<comment type="caution">
    <text evidence="2">The sequence shown here is derived from an EMBL/GenBank/DDBJ whole genome shotgun (WGS) entry which is preliminary data.</text>
</comment>
<reference evidence="2" key="1">
    <citation type="journal article" date="2019" name="bioRxiv">
        <title>The Genome of the Zebra Mussel, Dreissena polymorpha: A Resource for Invasive Species Research.</title>
        <authorList>
            <person name="McCartney M.A."/>
            <person name="Auch B."/>
            <person name="Kono T."/>
            <person name="Mallez S."/>
            <person name="Zhang Y."/>
            <person name="Obille A."/>
            <person name="Becker A."/>
            <person name="Abrahante J.E."/>
            <person name="Garbe J."/>
            <person name="Badalamenti J.P."/>
            <person name="Herman A."/>
            <person name="Mangelson H."/>
            <person name="Liachko I."/>
            <person name="Sullivan S."/>
            <person name="Sone E.D."/>
            <person name="Koren S."/>
            <person name="Silverstein K.A.T."/>
            <person name="Beckman K.B."/>
            <person name="Gohl D.M."/>
        </authorList>
    </citation>
    <scope>NUCLEOTIDE SEQUENCE</scope>
    <source>
        <strain evidence="2">Duluth1</strain>
        <tissue evidence="2">Whole animal</tissue>
    </source>
</reference>
<dbReference type="SUPFAM" id="SSF57997">
    <property type="entry name" value="Tropomyosin"/>
    <property type="match status" value="1"/>
</dbReference>
<feature type="coiled-coil region" evidence="1">
    <location>
        <begin position="27"/>
        <end position="100"/>
    </location>
</feature>
<protein>
    <submittedName>
        <fullName evidence="2">Uncharacterized protein</fullName>
    </submittedName>
</protein>
<gene>
    <name evidence="2" type="ORF">DPMN_043858</name>
</gene>
<evidence type="ECO:0000313" key="3">
    <source>
        <dbReference type="Proteomes" id="UP000828390"/>
    </source>
</evidence>
<proteinExistence type="predicted"/>
<organism evidence="2 3">
    <name type="scientific">Dreissena polymorpha</name>
    <name type="common">Zebra mussel</name>
    <name type="synonym">Mytilus polymorpha</name>
    <dbReference type="NCBI Taxonomy" id="45954"/>
    <lineage>
        <taxon>Eukaryota</taxon>
        <taxon>Metazoa</taxon>
        <taxon>Spiralia</taxon>
        <taxon>Lophotrochozoa</taxon>
        <taxon>Mollusca</taxon>
        <taxon>Bivalvia</taxon>
        <taxon>Autobranchia</taxon>
        <taxon>Heteroconchia</taxon>
        <taxon>Euheterodonta</taxon>
        <taxon>Imparidentia</taxon>
        <taxon>Neoheterodontei</taxon>
        <taxon>Myida</taxon>
        <taxon>Dreissenoidea</taxon>
        <taxon>Dreissenidae</taxon>
        <taxon>Dreissena</taxon>
    </lineage>
</organism>
<accession>A0A9D4HW00</accession>
<keyword evidence="1" id="KW-0175">Coiled coil</keyword>
<keyword evidence="3" id="KW-1185">Reference proteome</keyword>